<dbReference type="PROSITE" id="PS50240">
    <property type="entry name" value="TRYPSIN_DOM"/>
    <property type="match status" value="1"/>
</dbReference>
<comment type="similarity">
    <text evidence="1">Belongs to the peptidase S1 family.</text>
</comment>
<dbReference type="Gene3D" id="2.40.10.10">
    <property type="entry name" value="Trypsin-like serine proteases"/>
    <property type="match status" value="1"/>
</dbReference>
<proteinExistence type="inferred from homology"/>
<keyword evidence="2" id="KW-0645">Protease</keyword>
<dbReference type="PANTHER" id="PTHR24276">
    <property type="entry name" value="POLYSERASE-RELATED"/>
    <property type="match status" value="1"/>
</dbReference>
<evidence type="ECO:0000256" key="6">
    <source>
        <dbReference type="SAM" id="SignalP"/>
    </source>
</evidence>
<dbReference type="GO" id="GO:0004252">
    <property type="term" value="F:serine-type endopeptidase activity"/>
    <property type="evidence" value="ECO:0007669"/>
    <property type="project" value="InterPro"/>
</dbReference>
<reference evidence="8" key="1">
    <citation type="journal article" date="2018" name="PLoS Negl. Trop. Dis.">
        <title>An insight into the salivary gland and fat body transcriptome of Panstrongylus lignarius (Hemiptera: Heteroptera), the main vector of Chagas disease in Peru.</title>
        <authorList>
            <person name="Nevoa J.C."/>
            <person name="Mendes M.T."/>
            <person name="da Silva M.V."/>
            <person name="Soares S.C."/>
            <person name="Oliveira C.J.F."/>
            <person name="Ribeiro J.M.C."/>
        </authorList>
    </citation>
    <scope>NUCLEOTIDE SEQUENCE</scope>
</reference>
<accession>A0A224XKZ3</accession>
<keyword evidence="4" id="KW-0720">Serine protease</keyword>
<feature type="signal peptide" evidence="6">
    <location>
        <begin position="1"/>
        <end position="17"/>
    </location>
</feature>
<dbReference type="InterPro" id="IPR009003">
    <property type="entry name" value="Peptidase_S1_PA"/>
</dbReference>
<evidence type="ECO:0000313" key="8">
    <source>
        <dbReference type="EMBL" id="JAW11744.1"/>
    </source>
</evidence>
<keyword evidence="6" id="KW-0732">Signal</keyword>
<dbReference type="PANTHER" id="PTHR24276:SF98">
    <property type="entry name" value="FI18310P1-RELATED"/>
    <property type="match status" value="1"/>
</dbReference>
<dbReference type="SUPFAM" id="SSF50494">
    <property type="entry name" value="Trypsin-like serine proteases"/>
    <property type="match status" value="1"/>
</dbReference>
<evidence type="ECO:0000259" key="7">
    <source>
        <dbReference type="PROSITE" id="PS50240"/>
    </source>
</evidence>
<dbReference type="PRINTS" id="PR00722">
    <property type="entry name" value="CHYMOTRYPSIN"/>
</dbReference>
<dbReference type="InterPro" id="IPR001254">
    <property type="entry name" value="Trypsin_dom"/>
</dbReference>
<dbReference type="InterPro" id="IPR043504">
    <property type="entry name" value="Peptidase_S1_PA_chymotrypsin"/>
</dbReference>
<dbReference type="AlphaFoldDB" id="A0A224XKZ3"/>
<evidence type="ECO:0000256" key="4">
    <source>
        <dbReference type="ARBA" id="ARBA00022825"/>
    </source>
</evidence>
<dbReference type="GO" id="GO:0006508">
    <property type="term" value="P:proteolysis"/>
    <property type="evidence" value="ECO:0007669"/>
    <property type="project" value="UniProtKB-KW"/>
</dbReference>
<protein>
    <submittedName>
        <fullName evidence="8">Putative trypsin</fullName>
    </submittedName>
</protein>
<evidence type="ECO:0000256" key="3">
    <source>
        <dbReference type="ARBA" id="ARBA00022801"/>
    </source>
</evidence>
<keyword evidence="3" id="KW-0378">Hydrolase</keyword>
<dbReference type="Pfam" id="PF00089">
    <property type="entry name" value="Trypsin"/>
    <property type="match status" value="1"/>
</dbReference>
<dbReference type="EMBL" id="GFTR01004682">
    <property type="protein sequence ID" value="JAW11744.1"/>
    <property type="molecule type" value="Transcribed_RNA"/>
</dbReference>
<dbReference type="SMART" id="SM00020">
    <property type="entry name" value="Tryp_SPc"/>
    <property type="match status" value="1"/>
</dbReference>
<organism evidence="8">
    <name type="scientific">Panstrongylus lignarius</name>
    <dbReference type="NCBI Taxonomy" id="156445"/>
    <lineage>
        <taxon>Eukaryota</taxon>
        <taxon>Metazoa</taxon>
        <taxon>Ecdysozoa</taxon>
        <taxon>Arthropoda</taxon>
        <taxon>Hexapoda</taxon>
        <taxon>Insecta</taxon>
        <taxon>Pterygota</taxon>
        <taxon>Neoptera</taxon>
        <taxon>Paraneoptera</taxon>
        <taxon>Hemiptera</taxon>
        <taxon>Heteroptera</taxon>
        <taxon>Panheteroptera</taxon>
        <taxon>Cimicomorpha</taxon>
        <taxon>Reduviidae</taxon>
        <taxon>Triatominae</taxon>
        <taxon>Panstrongylus</taxon>
    </lineage>
</organism>
<feature type="chain" id="PRO_5012736630" evidence="6">
    <location>
        <begin position="18"/>
        <end position="293"/>
    </location>
</feature>
<name>A0A224XKZ3_9HEMI</name>
<sequence>MLITLVLLVKLCSMVSSKVITLDLDPDTISDESKLEIVDAPYIVSIHNTFAGNDKEKVCTGFLIDPHWILTSAQCFDGGKVMKTLIKFAINDYSLNTTNVAESKTIIKHPFYNNRSLVNDLTLIKVKFPIWYAKKVIYIMADEYGLKWKQNILEERKCLAIGYGKTNDDDTLLYVKKLIVRYDPRGCGCFATNTELLCGTPVPAALCFNDHGGPLICNGRLVGVANKLLECGPKRSYSCGEEFYNRYTNLCAYFQWISDYVDTFPMKCFSYRDALLSSSIHPIIPAIYLILVA</sequence>
<evidence type="ECO:0000256" key="2">
    <source>
        <dbReference type="ARBA" id="ARBA00022670"/>
    </source>
</evidence>
<dbReference type="InterPro" id="IPR001314">
    <property type="entry name" value="Peptidase_S1A"/>
</dbReference>
<evidence type="ECO:0000256" key="1">
    <source>
        <dbReference type="ARBA" id="ARBA00007664"/>
    </source>
</evidence>
<keyword evidence="5" id="KW-1015">Disulfide bond</keyword>
<evidence type="ECO:0000256" key="5">
    <source>
        <dbReference type="ARBA" id="ARBA00023157"/>
    </source>
</evidence>
<feature type="domain" description="Peptidase S1" evidence="7">
    <location>
        <begin position="28"/>
        <end position="262"/>
    </location>
</feature>
<dbReference type="InterPro" id="IPR050430">
    <property type="entry name" value="Peptidase_S1"/>
</dbReference>